<evidence type="ECO:0000256" key="3">
    <source>
        <dbReference type="ARBA" id="ARBA00022771"/>
    </source>
</evidence>
<evidence type="ECO:0000256" key="1">
    <source>
        <dbReference type="ARBA" id="ARBA00004123"/>
    </source>
</evidence>
<evidence type="ECO:0000256" key="2">
    <source>
        <dbReference type="ARBA" id="ARBA00022723"/>
    </source>
</evidence>
<dbReference type="Proteomes" id="UP000691718">
    <property type="component" value="Unassembled WGS sequence"/>
</dbReference>
<gene>
    <name evidence="6" type="ORF">PAPOLLO_LOCUS4747</name>
</gene>
<dbReference type="EMBL" id="CAJQZP010000287">
    <property type="protein sequence ID" value="CAG4952924.1"/>
    <property type="molecule type" value="Genomic_DNA"/>
</dbReference>
<keyword evidence="5" id="KW-0539">Nucleus</keyword>
<dbReference type="PANTHER" id="PTHR46481:SF10">
    <property type="entry name" value="ZINC FINGER BED DOMAIN-CONTAINING PROTEIN 39"/>
    <property type="match status" value="1"/>
</dbReference>
<dbReference type="AlphaFoldDB" id="A0A8S3WCH7"/>
<comment type="caution">
    <text evidence="6">The sequence shown here is derived from an EMBL/GenBank/DDBJ whole genome shotgun (WGS) entry which is preliminary data.</text>
</comment>
<evidence type="ECO:0000256" key="5">
    <source>
        <dbReference type="ARBA" id="ARBA00023242"/>
    </source>
</evidence>
<keyword evidence="4" id="KW-0862">Zinc</keyword>
<keyword evidence="2" id="KW-0479">Metal-binding</keyword>
<protein>
    <submittedName>
        <fullName evidence="6">(apollo) hypothetical protein</fullName>
    </submittedName>
</protein>
<dbReference type="GO" id="GO:0005634">
    <property type="term" value="C:nucleus"/>
    <property type="evidence" value="ECO:0007669"/>
    <property type="project" value="UniProtKB-SubCell"/>
</dbReference>
<dbReference type="OrthoDB" id="1607513at2759"/>
<evidence type="ECO:0000256" key="4">
    <source>
        <dbReference type="ARBA" id="ARBA00022833"/>
    </source>
</evidence>
<evidence type="ECO:0000313" key="7">
    <source>
        <dbReference type="Proteomes" id="UP000691718"/>
    </source>
</evidence>
<dbReference type="GO" id="GO:0008270">
    <property type="term" value="F:zinc ion binding"/>
    <property type="evidence" value="ECO:0007669"/>
    <property type="project" value="UniProtKB-KW"/>
</dbReference>
<keyword evidence="7" id="KW-1185">Reference proteome</keyword>
<proteinExistence type="predicted"/>
<keyword evidence="3" id="KW-0863">Zinc-finger</keyword>
<organism evidence="6 7">
    <name type="scientific">Parnassius apollo</name>
    <name type="common">Apollo butterfly</name>
    <name type="synonym">Papilio apollo</name>
    <dbReference type="NCBI Taxonomy" id="110799"/>
    <lineage>
        <taxon>Eukaryota</taxon>
        <taxon>Metazoa</taxon>
        <taxon>Ecdysozoa</taxon>
        <taxon>Arthropoda</taxon>
        <taxon>Hexapoda</taxon>
        <taxon>Insecta</taxon>
        <taxon>Pterygota</taxon>
        <taxon>Neoptera</taxon>
        <taxon>Endopterygota</taxon>
        <taxon>Lepidoptera</taxon>
        <taxon>Glossata</taxon>
        <taxon>Ditrysia</taxon>
        <taxon>Papilionoidea</taxon>
        <taxon>Papilionidae</taxon>
        <taxon>Parnassiinae</taxon>
        <taxon>Parnassini</taxon>
        <taxon>Parnassius</taxon>
        <taxon>Parnassius</taxon>
    </lineage>
</organism>
<dbReference type="PANTHER" id="PTHR46481">
    <property type="entry name" value="ZINC FINGER BED DOMAIN-CONTAINING PROTEIN 4"/>
    <property type="match status" value="1"/>
</dbReference>
<accession>A0A8S3WCH7</accession>
<name>A0A8S3WCH7_PARAO</name>
<sequence>MSMQENKVIDEALLHLFIWDYQPLSIVEDKGFLKYTNALNPSYKAPSRKTISASWIPSASTACREKLMKQVQREAMSVCLTTDTWTSSVNNSYIAITIHYTTSELGFKKVLLECGHYSEKHTGELLASQLKTRLKHEASPEK</sequence>
<comment type="subcellular location">
    <subcellularLocation>
        <location evidence="1">Nucleus</location>
    </subcellularLocation>
</comment>
<reference evidence="6" key="1">
    <citation type="submission" date="2021-04" db="EMBL/GenBank/DDBJ databases">
        <authorList>
            <person name="Tunstrom K."/>
        </authorList>
    </citation>
    <scope>NUCLEOTIDE SEQUENCE</scope>
</reference>
<evidence type="ECO:0000313" key="6">
    <source>
        <dbReference type="EMBL" id="CAG4952924.1"/>
    </source>
</evidence>
<dbReference type="InterPro" id="IPR052035">
    <property type="entry name" value="ZnF_BED_domain_contain"/>
</dbReference>